<feature type="binding site" evidence="7">
    <location>
        <position position="197"/>
    </location>
    <ligand>
        <name>3-phosphoshikimate</name>
        <dbReference type="ChEBI" id="CHEBI:145989"/>
    </ligand>
</feature>
<dbReference type="PANTHER" id="PTHR21090:SF5">
    <property type="entry name" value="PENTAFUNCTIONAL AROM POLYPEPTIDE"/>
    <property type="match status" value="1"/>
</dbReference>
<dbReference type="InterPro" id="IPR036968">
    <property type="entry name" value="Enolpyruvate_Tfrase_sf"/>
</dbReference>
<evidence type="ECO:0000256" key="4">
    <source>
        <dbReference type="ARBA" id="ARBA00022679"/>
    </source>
</evidence>
<dbReference type="Pfam" id="PF00275">
    <property type="entry name" value="EPSP_synthase"/>
    <property type="match status" value="1"/>
</dbReference>
<comment type="pathway">
    <text evidence="1 7">Metabolic intermediate biosynthesis; chorismate biosynthesis; chorismate from D-erythrose 4-phosphate and phosphoenolpyruvate: step 6/7.</text>
</comment>
<dbReference type="InterPro" id="IPR001986">
    <property type="entry name" value="Enolpyruvate_Tfrase_dom"/>
</dbReference>
<comment type="caution">
    <text evidence="9">The sequence shown here is derived from an EMBL/GenBank/DDBJ whole genome shotgun (WGS) entry which is preliminary data.</text>
</comment>
<dbReference type="PROSITE" id="PS00104">
    <property type="entry name" value="EPSP_SYNTHASE_1"/>
    <property type="match status" value="1"/>
</dbReference>
<dbReference type="CDD" id="cd01556">
    <property type="entry name" value="EPSP_synthase"/>
    <property type="match status" value="1"/>
</dbReference>
<feature type="binding site" evidence="7">
    <location>
        <position position="23"/>
    </location>
    <ligand>
        <name>phosphoenolpyruvate</name>
        <dbReference type="ChEBI" id="CHEBI:58702"/>
    </ligand>
</feature>
<feature type="binding site" evidence="7">
    <location>
        <position position="171"/>
    </location>
    <ligand>
        <name>3-phosphoshikimate</name>
        <dbReference type="ChEBI" id="CHEBI:145989"/>
    </ligand>
</feature>
<keyword evidence="7" id="KW-0963">Cytoplasm</keyword>
<feature type="binding site" evidence="7">
    <location>
        <position position="96"/>
    </location>
    <ligand>
        <name>phosphoenolpyruvate</name>
        <dbReference type="ChEBI" id="CHEBI:58702"/>
    </ligand>
</feature>
<feature type="binding site" evidence="7">
    <location>
        <position position="24"/>
    </location>
    <ligand>
        <name>3-phosphoshikimate</name>
        <dbReference type="ChEBI" id="CHEBI:145989"/>
    </ligand>
</feature>
<dbReference type="Gene3D" id="3.65.10.10">
    <property type="entry name" value="Enolpyruvate transferase domain"/>
    <property type="match status" value="2"/>
</dbReference>
<dbReference type="GO" id="GO:0003866">
    <property type="term" value="F:3-phosphoshikimate 1-carboxyvinyltransferase activity"/>
    <property type="evidence" value="ECO:0007669"/>
    <property type="project" value="UniProtKB-EC"/>
</dbReference>
<evidence type="ECO:0000256" key="7">
    <source>
        <dbReference type="HAMAP-Rule" id="MF_00210"/>
    </source>
</evidence>
<feature type="binding site" evidence="7">
    <location>
        <position position="172"/>
    </location>
    <ligand>
        <name>phosphoenolpyruvate</name>
        <dbReference type="ChEBI" id="CHEBI:58702"/>
    </ligand>
</feature>
<feature type="domain" description="Enolpyruvate transferase" evidence="8">
    <location>
        <begin position="8"/>
        <end position="416"/>
    </location>
</feature>
<feature type="binding site" evidence="7">
    <location>
        <position position="170"/>
    </location>
    <ligand>
        <name>3-phosphoshikimate</name>
        <dbReference type="ChEBI" id="CHEBI:145989"/>
    </ligand>
</feature>
<dbReference type="NCBIfam" id="TIGR01356">
    <property type="entry name" value="aroA"/>
    <property type="match status" value="1"/>
</dbReference>
<dbReference type="EC" id="2.5.1.19" evidence="7"/>
<feature type="binding site" evidence="7">
    <location>
        <position position="311"/>
    </location>
    <ligand>
        <name>3-phosphoshikimate</name>
        <dbReference type="ChEBI" id="CHEBI:145989"/>
    </ligand>
</feature>
<feature type="binding site" evidence="7">
    <location>
        <position position="172"/>
    </location>
    <ligand>
        <name>3-phosphoshikimate</name>
        <dbReference type="ChEBI" id="CHEBI:145989"/>
    </ligand>
</feature>
<protein>
    <recommendedName>
        <fullName evidence="7">3-phosphoshikimate 1-carboxyvinyltransferase</fullName>
        <ecNumber evidence="7">2.5.1.19</ecNumber>
    </recommendedName>
    <alternativeName>
        <fullName evidence="7">5-enolpyruvylshikimate-3-phosphate synthase</fullName>
        <shortName evidence="7">EPSP synthase</shortName>
        <shortName evidence="7">EPSPS</shortName>
    </alternativeName>
</protein>
<dbReference type="PIRSF" id="PIRSF000505">
    <property type="entry name" value="EPSPS"/>
    <property type="match status" value="1"/>
</dbReference>
<evidence type="ECO:0000313" key="10">
    <source>
        <dbReference type="Proteomes" id="UP000731465"/>
    </source>
</evidence>
<feature type="binding site" evidence="7">
    <location>
        <position position="28"/>
    </location>
    <ligand>
        <name>3-phosphoshikimate</name>
        <dbReference type="ChEBI" id="CHEBI:145989"/>
    </ligand>
</feature>
<evidence type="ECO:0000256" key="3">
    <source>
        <dbReference type="ARBA" id="ARBA00022605"/>
    </source>
</evidence>
<evidence type="ECO:0000256" key="6">
    <source>
        <dbReference type="ARBA" id="ARBA00044633"/>
    </source>
</evidence>
<reference evidence="9 10" key="1">
    <citation type="submission" date="2021-03" db="EMBL/GenBank/DDBJ databases">
        <title>Succinivibrio sp. nov. isolated from feces of cow.</title>
        <authorList>
            <person name="Choi J.-Y."/>
        </authorList>
    </citation>
    <scope>NUCLEOTIDE SEQUENCE [LARGE SCALE GENOMIC DNA]</scope>
    <source>
        <strain evidence="9 10">AGMB01872</strain>
    </source>
</reference>
<dbReference type="InterPro" id="IPR006264">
    <property type="entry name" value="EPSP_synthase"/>
</dbReference>
<comment type="function">
    <text evidence="7">Catalyzes the transfer of the enolpyruvyl moiety of phosphoenolpyruvate (PEP) to the 5-hydroxyl of shikimate-3-phosphate (S3P) to produce enolpyruvyl shikimate-3-phosphate and inorganic phosphate.</text>
</comment>
<feature type="binding site" evidence="7">
    <location>
        <position position="23"/>
    </location>
    <ligand>
        <name>3-phosphoshikimate</name>
        <dbReference type="ChEBI" id="CHEBI:145989"/>
    </ligand>
</feature>
<name>A0ABS7DGY4_9GAMM</name>
<dbReference type="HAMAP" id="MF_00210">
    <property type="entry name" value="EPSP_synth"/>
    <property type="match status" value="1"/>
</dbReference>
<feature type="active site" description="Proton acceptor" evidence="7">
    <location>
        <position position="311"/>
    </location>
</feature>
<dbReference type="InterPro" id="IPR013792">
    <property type="entry name" value="RNA3'P_cycl/enolpyr_Trfase_a/b"/>
</dbReference>
<dbReference type="Proteomes" id="UP000731465">
    <property type="component" value="Unassembled WGS sequence"/>
</dbReference>
<comment type="subunit">
    <text evidence="7">Monomer.</text>
</comment>
<keyword evidence="10" id="KW-1185">Reference proteome</keyword>
<keyword evidence="4 7" id="KW-0808">Transferase</keyword>
<sequence length="423" mass="46075">MKTSLNLKKIESVKGKVIIPGSKSLSNRALLVSSLAKGNTTLLNVLKSDDTARMIEALQTLSVKLNVNMNKIDIQGNDGVFSGDLCQKELYLGNAGTAMRPLCSVLSVSKGVYELTGEPRMMERPIGPLTEALKSIGLNIEYLNNDGFPPLLIRGSKVNSHEVSISGTTSSQFISALLMTAPVCGGLKIKIVGDLISKPYVDLTIDLIEKFGAKVLRNGYKEFEVLPTGYTSPTTYLIEGDATSATYFAAAAAIAGEIEIYGLSKSSVQGDFKFFSVLEQMGANVTYLENSVIVKKDELHGIDIDMNAMPDAAMTLVPMALYTDSPVTIRNIASWRVKETDRIQAMVNEMSKLGVCVSSGNDYISIDATQRNNITPSFDTYNDHRMAMCMSLVAFDREININDPECINKTFPTYFNLLKSVSC</sequence>
<accession>A0ABS7DGY4</accession>
<evidence type="ECO:0000256" key="2">
    <source>
        <dbReference type="ARBA" id="ARBA00009948"/>
    </source>
</evidence>
<dbReference type="PANTHER" id="PTHR21090">
    <property type="entry name" value="AROM/DEHYDROQUINATE SYNTHASE"/>
    <property type="match status" value="1"/>
</dbReference>
<keyword evidence="3 7" id="KW-0028">Amino-acid biosynthesis</keyword>
<dbReference type="RefSeq" id="WP_219937771.1">
    <property type="nucleotide sequence ID" value="NZ_JAGFNY010000021.1"/>
</dbReference>
<feature type="binding site" evidence="7">
    <location>
        <position position="124"/>
    </location>
    <ligand>
        <name>phosphoenolpyruvate</name>
        <dbReference type="ChEBI" id="CHEBI:58702"/>
    </ligand>
</feature>
<feature type="binding site" evidence="7">
    <location>
        <position position="338"/>
    </location>
    <ligand>
        <name>3-phosphoshikimate</name>
        <dbReference type="ChEBI" id="CHEBI:145989"/>
    </ligand>
</feature>
<feature type="binding site" evidence="7">
    <location>
        <position position="342"/>
    </location>
    <ligand>
        <name>phosphoenolpyruvate</name>
        <dbReference type="ChEBI" id="CHEBI:58702"/>
    </ligand>
</feature>
<dbReference type="EMBL" id="JAGFNY010000021">
    <property type="protein sequence ID" value="MBW7570547.1"/>
    <property type="molecule type" value="Genomic_DNA"/>
</dbReference>
<evidence type="ECO:0000256" key="1">
    <source>
        <dbReference type="ARBA" id="ARBA00004811"/>
    </source>
</evidence>
<comment type="caution">
    <text evidence="7">Lacks conserved residue(s) required for the propagation of feature annotation.</text>
</comment>
<proteinExistence type="inferred from homology"/>
<dbReference type="PROSITE" id="PS00885">
    <property type="entry name" value="EPSP_SYNTHASE_2"/>
    <property type="match status" value="1"/>
</dbReference>
<gene>
    <name evidence="7 9" type="primary">aroA</name>
    <name evidence="9" type="ORF">J5V48_06545</name>
</gene>
<dbReference type="InterPro" id="IPR023193">
    <property type="entry name" value="EPSP_synthase_CS"/>
</dbReference>
<organism evidence="9 10">
    <name type="scientific">Succinivibrio faecicola</name>
    <dbReference type="NCBI Taxonomy" id="2820300"/>
    <lineage>
        <taxon>Bacteria</taxon>
        <taxon>Pseudomonadati</taxon>
        <taxon>Pseudomonadota</taxon>
        <taxon>Gammaproteobacteria</taxon>
        <taxon>Aeromonadales</taxon>
        <taxon>Succinivibrionaceae</taxon>
        <taxon>Succinivibrio</taxon>
    </lineage>
</organism>
<evidence type="ECO:0000256" key="5">
    <source>
        <dbReference type="ARBA" id="ARBA00023141"/>
    </source>
</evidence>
<feature type="binding site" evidence="7">
    <location>
        <position position="409"/>
    </location>
    <ligand>
        <name>phosphoenolpyruvate</name>
        <dbReference type="ChEBI" id="CHEBI:58702"/>
    </ligand>
</feature>
<comment type="subcellular location">
    <subcellularLocation>
        <location evidence="7">Cytoplasm</location>
    </subcellularLocation>
</comment>
<evidence type="ECO:0000313" key="9">
    <source>
        <dbReference type="EMBL" id="MBW7570547.1"/>
    </source>
</evidence>
<feature type="binding site" evidence="7">
    <location>
        <position position="385"/>
    </location>
    <ligand>
        <name>phosphoenolpyruvate</name>
        <dbReference type="ChEBI" id="CHEBI:58702"/>
    </ligand>
</feature>
<comment type="similarity">
    <text evidence="2 7">Belongs to the EPSP synthase family.</text>
</comment>
<comment type="catalytic activity">
    <reaction evidence="6">
        <text>3-phosphoshikimate + phosphoenolpyruvate = 5-O-(1-carboxyvinyl)-3-phosphoshikimate + phosphate</text>
        <dbReference type="Rhea" id="RHEA:21256"/>
        <dbReference type="ChEBI" id="CHEBI:43474"/>
        <dbReference type="ChEBI" id="CHEBI:57701"/>
        <dbReference type="ChEBI" id="CHEBI:58702"/>
        <dbReference type="ChEBI" id="CHEBI:145989"/>
        <dbReference type="EC" id="2.5.1.19"/>
    </reaction>
    <physiologicalReaction direction="left-to-right" evidence="6">
        <dbReference type="Rhea" id="RHEA:21257"/>
    </physiologicalReaction>
</comment>
<evidence type="ECO:0000259" key="8">
    <source>
        <dbReference type="Pfam" id="PF00275"/>
    </source>
</evidence>
<dbReference type="SUPFAM" id="SSF55205">
    <property type="entry name" value="EPT/RTPC-like"/>
    <property type="match status" value="1"/>
</dbReference>
<keyword evidence="5 7" id="KW-0057">Aromatic amino acid biosynthesis</keyword>